<dbReference type="CDD" id="cd20301">
    <property type="entry name" value="cupin_ChrR"/>
    <property type="match status" value="1"/>
</dbReference>
<keyword evidence="4" id="KW-1185">Reference proteome</keyword>
<dbReference type="Gene3D" id="1.10.10.1320">
    <property type="entry name" value="Anti-sigma factor, zinc-finger domain"/>
    <property type="match status" value="1"/>
</dbReference>
<name>A0A5M6ZMG3_9PROT</name>
<dbReference type="InterPro" id="IPR014710">
    <property type="entry name" value="RmlC-like_jellyroll"/>
</dbReference>
<dbReference type="Gene3D" id="2.60.120.10">
    <property type="entry name" value="Jelly Rolls"/>
    <property type="match status" value="1"/>
</dbReference>
<dbReference type="SUPFAM" id="SSF51182">
    <property type="entry name" value="RmlC-like cupins"/>
    <property type="match status" value="1"/>
</dbReference>
<feature type="region of interest" description="Disordered" evidence="1">
    <location>
        <begin position="1"/>
        <end position="25"/>
    </location>
</feature>
<accession>A0A5M6ZMG3</accession>
<evidence type="ECO:0000313" key="4">
    <source>
        <dbReference type="Proteomes" id="UP000325122"/>
    </source>
</evidence>
<dbReference type="InterPro" id="IPR011051">
    <property type="entry name" value="RmlC_Cupin_sf"/>
</dbReference>
<proteinExistence type="predicted"/>
<dbReference type="EMBL" id="VWOJ01000001">
    <property type="protein sequence ID" value="KAA5805500.1"/>
    <property type="molecule type" value="Genomic_DNA"/>
</dbReference>
<dbReference type="Pfam" id="PF12973">
    <property type="entry name" value="Cupin_7"/>
    <property type="match status" value="1"/>
</dbReference>
<protein>
    <submittedName>
        <fullName evidence="3">Cupin domain-containing protein</fullName>
    </submittedName>
</protein>
<organism evidence="3 4">
    <name type="scientific">Alkalicaulis satelles</name>
    <dbReference type="NCBI Taxonomy" id="2609175"/>
    <lineage>
        <taxon>Bacteria</taxon>
        <taxon>Pseudomonadati</taxon>
        <taxon>Pseudomonadota</taxon>
        <taxon>Alphaproteobacteria</taxon>
        <taxon>Maricaulales</taxon>
        <taxon>Maricaulaceae</taxon>
        <taxon>Alkalicaulis</taxon>
    </lineage>
</organism>
<reference evidence="3 4" key="1">
    <citation type="submission" date="2019-09" db="EMBL/GenBank/DDBJ databases">
        <authorList>
            <person name="Kevbrin V."/>
            <person name="Grouzdev D.S."/>
        </authorList>
    </citation>
    <scope>NUCLEOTIDE SEQUENCE [LARGE SCALE GENOMIC DNA]</scope>
    <source>
        <strain evidence="3 4">G-192</strain>
    </source>
</reference>
<feature type="domain" description="ChrR-like cupin" evidence="2">
    <location>
        <begin position="155"/>
        <end position="226"/>
    </location>
</feature>
<dbReference type="InterPro" id="IPR025979">
    <property type="entry name" value="ChrR-like_cupin_dom"/>
</dbReference>
<evidence type="ECO:0000259" key="2">
    <source>
        <dbReference type="Pfam" id="PF12973"/>
    </source>
</evidence>
<sequence>MPGARISPCLLRSGAHGDPPDSGVRKQFRITKTSGLMTMLDDGWILDCATGAAPDAVRVLAACQGAMAPRAAQRLAGVEAAFGAMLEREPGVALAPGALTRALDRLDDDAVAPVAHDPRPGLLPSPLARALEVQGDRRWRRRLGGYSEIVVESLCAPGVDARLISIPPGKGAPEHDHSGEELTLVLTGSFHDGRGAFARGDVCRVEPGDVHQPRVDSAQTCVCFVVELGQVRLTNKVYAGIDRISRLTRRF</sequence>
<gene>
    <name evidence="3" type="ORF">F1654_02600</name>
</gene>
<evidence type="ECO:0000313" key="3">
    <source>
        <dbReference type="EMBL" id="KAA5805500.1"/>
    </source>
</evidence>
<comment type="caution">
    <text evidence="3">The sequence shown here is derived from an EMBL/GenBank/DDBJ whole genome shotgun (WGS) entry which is preliminary data.</text>
</comment>
<dbReference type="Proteomes" id="UP000325122">
    <property type="component" value="Unassembled WGS sequence"/>
</dbReference>
<dbReference type="InterPro" id="IPR041916">
    <property type="entry name" value="Anti_sigma_zinc_sf"/>
</dbReference>
<dbReference type="InterPro" id="IPR012807">
    <property type="entry name" value="Anti-sigma_ChrR"/>
</dbReference>
<dbReference type="AlphaFoldDB" id="A0A5M6ZMG3"/>
<evidence type="ECO:0000256" key="1">
    <source>
        <dbReference type="SAM" id="MobiDB-lite"/>
    </source>
</evidence>